<proteinExistence type="predicted"/>
<keyword evidence="4" id="KW-1185">Reference proteome</keyword>
<dbReference type="InterPro" id="IPR029063">
    <property type="entry name" value="SAM-dependent_MTases_sf"/>
</dbReference>
<evidence type="ECO:0000313" key="4">
    <source>
        <dbReference type="Proteomes" id="UP001161247"/>
    </source>
</evidence>
<dbReference type="Proteomes" id="UP001161247">
    <property type="component" value="Chromosome 3"/>
</dbReference>
<dbReference type="PANTHER" id="PTHR45180:SF1">
    <property type="entry name" value="OS01G0307686 PROTEIN"/>
    <property type="match status" value="1"/>
</dbReference>
<dbReference type="Gene3D" id="3.40.50.150">
    <property type="entry name" value="Vaccinia Virus protein VP39"/>
    <property type="match status" value="1"/>
</dbReference>
<organism evidence="3 4">
    <name type="scientific">Oldenlandia corymbosa var. corymbosa</name>
    <dbReference type="NCBI Taxonomy" id="529605"/>
    <lineage>
        <taxon>Eukaryota</taxon>
        <taxon>Viridiplantae</taxon>
        <taxon>Streptophyta</taxon>
        <taxon>Embryophyta</taxon>
        <taxon>Tracheophyta</taxon>
        <taxon>Spermatophyta</taxon>
        <taxon>Magnoliopsida</taxon>
        <taxon>eudicotyledons</taxon>
        <taxon>Gunneridae</taxon>
        <taxon>Pentapetalae</taxon>
        <taxon>asterids</taxon>
        <taxon>lamiids</taxon>
        <taxon>Gentianales</taxon>
        <taxon>Rubiaceae</taxon>
        <taxon>Rubioideae</taxon>
        <taxon>Spermacoceae</taxon>
        <taxon>Hedyotis-Oldenlandia complex</taxon>
        <taxon>Oldenlandia</taxon>
    </lineage>
</organism>
<dbReference type="Pfam" id="PF08241">
    <property type="entry name" value="Methyltransf_11"/>
    <property type="match status" value="1"/>
</dbReference>
<dbReference type="SUPFAM" id="SSF53335">
    <property type="entry name" value="S-adenosyl-L-methionine-dependent methyltransferases"/>
    <property type="match status" value="1"/>
</dbReference>
<dbReference type="CDD" id="cd02440">
    <property type="entry name" value="AdoMet_MTases"/>
    <property type="match status" value="1"/>
</dbReference>
<dbReference type="GO" id="GO:0005737">
    <property type="term" value="C:cytoplasm"/>
    <property type="evidence" value="ECO:0007669"/>
    <property type="project" value="UniProtKB-ARBA"/>
</dbReference>
<dbReference type="PANTHER" id="PTHR45180">
    <property type="entry name" value="OS01G0307686 PROTEIN"/>
    <property type="match status" value="1"/>
</dbReference>
<dbReference type="InterPro" id="IPR013216">
    <property type="entry name" value="Methyltransf_11"/>
</dbReference>
<evidence type="ECO:0000259" key="2">
    <source>
        <dbReference type="Pfam" id="PF08241"/>
    </source>
</evidence>
<dbReference type="EMBL" id="OX459120">
    <property type="protein sequence ID" value="CAI9099710.1"/>
    <property type="molecule type" value="Genomic_DNA"/>
</dbReference>
<sequence length="470" mass="52473">MVIVSAEILVIFRIMKICQMISMALIGNLAMPMNEIKAQQCKNFPVSGGKPFLAISCINKVSMIGSMVVRSRHMFYSKMVDNNLRLMSQQLTQFLESVCIHIEQSQSSSAESQPTDRAIRASQRHPKSCNCHQECLASVVIGSGKQIILRSAISVDGAITTIAKAIAGSRSSLYISGSTSYCDASQSGDGFQGIRDNKIIGYQGQGHSTILKIDAKLYSFSRPTYPAQLFEFITSKTPSHELVWDVGTGNGQAATVLAKVYKNVIASDTSEKQLEFAPKLPNIRYQCTPPKLSMAELEQNIGSESSVDLITIAQALHWFDFPTFYQQAKWILKKPNGVIAAWCYTIPEINPTVDAVFQKFYNDSQPYWEPERKLVDNKYETIDFPFEAVEGLEHTGPFKFKTEERLMSLEDLFNYIRSWSSYQTAKQKGVELLNNDVVKEFSAAWNEDGESEKAVTSPVHLKIGKVGIQF</sequence>
<evidence type="ECO:0000256" key="1">
    <source>
        <dbReference type="ARBA" id="ARBA00011738"/>
    </source>
</evidence>
<gene>
    <name evidence="3" type="ORF">OLC1_LOCUS9675</name>
</gene>
<feature type="domain" description="Methyltransferase type 11" evidence="2">
    <location>
        <begin position="245"/>
        <end position="339"/>
    </location>
</feature>
<dbReference type="GO" id="GO:0009820">
    <property type="term" value="P:alkaloid metabolic process"/>
    <property type="evidence" value="ECO:0007669"/>
    <property type="project" value="UniProtKB-KW"/>
</dbReference>
<comment type="subunit">
    <text evidence="1">Homodimer.</text>
</comment>
<accession>A0AAV1CWE9</accession>
<name>A0AAV1CWE9_OLDCO</name>
<dbReference type="AlphaFoldDB" id="A0AAV1CWE9"/>
<dbReference type="GO" id="GO:0008757">
    <property type="term" value="F:S-adenosylmethionine-dependent methyltransferase activity"/>
    <property type="evidence" value="ECO:0007669"/>
    <property type="project" value="InterPro"/>
</dbReference>
<evidence type="ECO:0000313" key="3">
    <source>
        <dbReference type="EMBL" id="CAI9099710.1"/>
    </source>
</evidence>
<reference evidence="3" key="1">
    <citation type="submission" date="2023-03" db="EMBL/GenBank/DDBJ databases">
        <authorList>
            <person name="Julca I."/>
        </authorList>
    </citation>
    <scope>NUCLEOTIDE SEQUENCE</scope>
</reference>
<protein>
    <submittedName>
        <fullName evidence="3">OLC1v1036570C1</fullName>
    </submittedName>
</protein>